<proteinExistence type="predicted"/>
<gene>
    <name evidence="2" type="ORF">IAB38_02180</name>
</gene>
<name>A0A9D1DU10_9FIRM</name>
<evidence type="ECO:0000259" key="1">
    <source>
        <dbReference type="Pfam" id="PF00483"/>
    </source>
</evidence>
<dbReference type="AlphaFoldDB" id="A0A9D1DU10"/>
<comment type="caution">
    <text evidence="2">The sequence shown here is derived from an EMBL/GenBank/DDBJ whole genome shotgun (WGS) entry which is preliminary data.</text>
</comment>
<protein>
    <submittedName>
        <fullName evidence="2">Nucleotidyltransferase</fullName>
    </submittedName>
</protein>
<evidence type="ECO:0000313" key="2">
    <source>
        <dbReference type="EMBL" id="HIR58834.1"/>
    </source>
</evidence>
<dbReference type="EMBL" id="DVHC01000025">
    <property type="protein sequence ID" value="HIR58834.1"/>
    <property type="molecule type" value="Genomic_DNA"/>
</dbReference>
<dbReference type="Proteomes" id="UP000824232">
    <property type="component" value="Unassembled WGS sequence"/>
</dbReference>
<accession>A0A9D1DU10</accession>
<feature type="domain" description="Nucleotidyl transferase" evidence="1">
    <location>
        <begin position="7"/>
        <end position="181"/>
    </location>
</feature>
<organism evidence="2 3">
    <name type="scientific">Candidatus Onthousia excrementipullorum</name>
    <dbReference type="NCBI Taxonomy" id="2840884"/>
    <lineage>
        <taxon>Bacteria</taxon>
        <taxon>Bacillati</taxon>
        <taxon>Bacillota</taxon>
        <taxon>Bacilli</taxon>
        <taxon>Candidatus Onthousia</taxon>
    </lineage>
</organism>
<dbReference type="Gene3D" id="3.90.550.10">
    <property type="entry name" value="Spore Coat Polysaccharide Biosynthesis Protein SpsA, Chain A"/>
    <property type="match status" value="1"/>
</dbReference>
<sequence>MKDKTLLIMAAGMGSRFGGLKQIEPVGPNNEFIIDYSIYDAIRAGFNKVVFIIKEENYDIFKETIGKRVEPHIKVEYVFQNNDNIPKKYQELLKTRKKPLGTAHAILCAKDKIKEPFAIINSDDFYGRDAYMKASDYLSKIKDNHYGLIAYRLGNTLTENGAAKRGVCKVNDNNELITIIESSTELDGSLVKVSPLDGSSPFEVEKDTICSMNMLLFTPSLFNILEEKLPIFLEDNRDNLDSCEFLIPIVLNELLKENRVTVDVIETHAKWYGVTYKEDKELVVNAINDMIKDKIYNNNLYEGENYEER</sequence>
<reference evidence="2" key="1">
    <citation type="submission" date="2020-10" db="EMBL/GenBank/DDBJ databases">
        <authorList>
            <person name="Gilroy R."/>
        </authorList>
    </citation>
    <scope>NUCLEOTIDE SEQUENCE</scope>
    <source>
        <strain evidence="2">CHK184-20233</strain>
    </source>
</reference>
<dbReference type="InterPro" id="IPR029044">
    <property type="entry name" value="Nucleotide-diphossugar_trans"/>
</dbReference>
<dbReference type="InterPro" id="IPR005835">
    <property type="entry name" value="NTP_transferase_dom"/>
</dbReference>
<dbReference type="SUPFAM" id="SSF53448">
    <property type="entry name" value="Nucleotide-diphospho-sugar transferases"/>
    <property type="match status" value="1"/>
</dbReference>
<dbReference type="Pfam" id="PF00483">
    <property type="entry name" value="NTP_transferase"/>
    <property type="match status" value="1"/>
</dbReference>
<evidence type="ECO:0000313" key="3">
    <source>
        <dbReference type="Proteomes" id="UP000824232"/>
    </source>
</evidence>
<reference evidence="2" key="2">
    <citation type="journal article" date="2021" name="PeerJ">
        <title>Extensive microbial diversity within the chicken gut microbiome revealed by metagenomics and culture.</title>
        <authorList>
            <person name="Gilroy R."/>
            <person name="Ravi A."/>
            <person name="Getino M."/>
            <person name="Pursley I."/>
            <person name="Horton D.L."/>
            <person name="Alikhan N.F."/>
            <person name="Baker D."/>
            <person name="Gharbi K."/>
            <person name="Hall N."/>
            <person name="Watson M."/>
            <person name="Adriaenssens E.M."/>
            <person name="Foster-Nyarko E."/>
            <person name="Jarju S."/>
            <person name="Secka A."/>
            <person name="Antonio M."/>
            <person name="Oren A."/>
            <person name="Chaudhuri R.R."/>
            <person name="La Ragione R."/>
            <person name="Hildebrand F."/>
            <person name="Pallen M.J."/>
        </authorList>
    </citation>
    <scope>NUCLEOTIDE SEQUENCE</scope>
    <source>
        <strain evidence="2">CHK184-20233</strain>
    </source>
</reference>